<dbReference type="EMBL" id="JBHUGI010000034">
    <property type="protein sequence ID" value="MFD1929251.1"/>
    <property type="molecule type" value="Genomic_DNA"/>
</dbReference>
<evidence type="ECO:0008006" key="3">
    <source>
        <dbReference type="Google" id="ProtNLM"/>
    </source>
</evidence>
<gene>
    <name evidence="1" type="ORF">ACFSFY_14505</name>
</gene>
<reference evidence="2" key="1">
    <citation type="journal article" date="2019" name="Int. J. Syst. Evol. Microbiol.">
        <title>The Global Catalogue of Microorganisms (GCM) 10K type strain sequencing project: providing services to taxonomists for standard genome sequencing and annotation.</title>
        <authorList>
            <consortium name="The Broad Institute Genomics Platform"/>
            <consortium name="The Broad Institute Genome Sequencing Center for Infectious Disease"/>
            <person name="Wu L."/>
            <person name="Ma J."/>
        </authorList>
    </citation>
    <scope>NUCLEOTIDE SEQUENCE [LARGE SCALE GENOMIC DNA]</scope>
    <source>
        <strain evidence="2">CGMCC 4.7177</strain>
    </source>
</reference>
<evidence type="ECO:0000313" key="2">
    <source>
        <dbReference type="Proteomes" id="UP001597218"/>
    </source>
</evidence>
<comment type="caution">
    <text evidence="1">The sequence shown here is derived from an EMBL/GenBank/DDBJ whole genome shotgun (WGS) entry which is preliminary data.</text>
</comment>
<evidence type="ECO:0000313" key="1">
    <source>
        <dbReference type="EMBL" id="MFD1929251.1"/>
    </source>
</evidence>
<proteinExistence type="predicted"/>
<accession>A0ABW4SIJ7</accession>
<name>A0ABW4SIJ7_9BACL</name>
<sequence length="49" mass="5654">MVEMTSDGFEVGHNDLELFELKKELLEFVVKMKSEGFLSSVDYDDLPEL</sequence>
<dbReference type="RefSeq" id="WP_381539236.1">
    <property type="nucleotide sequence ID" value="NZ_JBHUGI010000034.1"/>
</dbReference>
<dbReference type="Proteomes" id="UP001597218">
    <property type="component" value="Unassembled WGS sequence"/>
</dbReference>
<organism evidence="1 2">
    <name type="scientific">Sporosarcina siberiensis</name>
    <dbReference type="NCBI Taxonomy" id="1365606"/>
    <lineage>
        <taxon>Bacteria</taxon>
        <taxon>Bacillati</taxon>
        <taxon>Bacillota</taxon>
        <taxon>Bacilli</taxon>
        <taxon>Bacillales</taxon>
        <taxon>Caryophanaceae</taxon>
        <taxon>Sporosarcina</taxon>
    </lineage>
</organism>
<protein>
    <recommendedName>
        <fullName evidence="3">Fur-regulated basic protein A</fullName>
    </recommendedName>
</protein>
<keyword evidence="2" id="KW-1185">Reference proteome</keyword>